<organism evidence="1 2">
    <name type="scientific">Pantoea dispersa</name>
    <dbReference type="NCBI Taxonomy" id="59814"/>
    <lineage>
        <taxon>Bacteria</taxon>
        <taxon>Pseudomonadati</taxon>
        <taxon>Pseudomonadota</taxon>
        <taxon>Gammaproteobacteria</taxon>
        <taxon>Enterobacterales</taxon>
        <taxon>Erwiniaceae</taxon>
        <taxon>Pantoea</taxon>
    </lineage>
</organism>
<sequence>MSDSRLRPLGKPMNDGYYWIKDGERYPEVWLYQKQFGWFRPCSAVPMTQRTFEMMKYVVLSERLEEPARETEC</sequence>
<accession>A0ABY3A534</accession>
<comment type="caution">
    <text evidence="1">The sequence shown here is derived from an EMBL/GenBank/DDBJ whole genome shotgun (WGS) entry which is preliminary data.</text>
</comment>
<evidence type="ECO:0000313" key="2">
    <source>
        <dbReference type="Proteomes" id="UP000319715"/>
    </source>
</evidence>
<evidence type="ECO:0000313" key="1">
    <source>
        <dbReference type="EMBL" id="TQC76774.1"/>
    </source>
</evidence>
<gene>
    <name evidence="1" type="ORF">FK492_01855</name>
</gene>
<dbReference type="Proteomes" id="UP000319715">
    <property type="component" value="Unassembled WGS sequence"/>
</dbReference>
<protein>
    <submittedName>
        <fullName evidence="1">Uncharacterized protein</fullName>
    </submittedName>
</protein>
<keyword evidence="2" id="KW-1185">Reference proteome</keyword>
<dbReference type="EMBL" id="VICF01000001">
    <property type="protein sequence ID" value="TQC76774.1"/>
    <property type="molecule type" value="Genomic_DNA"/>
</dbReference>
<dbReference type="RefSeq" id="WP_058757400.1">
    <property type="nucleotide sequence ID" value="NZ_CP076369.1"/>
</dbReference>
<reference evidence="1 2" key="1">
    <citation type="submission" date="2019-06" db="EMBL/GenBank/DDBJ databases">
        <title>Pantoea dispersa Assembly.</title>
        <authorList>
            <person name="Wang J."/>
        </authorList>
    </citation>
    <scope>NUCLEOTIDE SEQUENCE [LARGE SCALE GENOMIC DNA]</scope>
    <source>
        <strain evidence="2">bio</strain>
    </source>
</reference>
<proteinExistence type="predicted"/>
<name>A0ABY3A534_9GAMM</name>